<evidence type="ECO:0000313" key="2">
    <source>
        <dbReference type="Proteomes" id="UP000634136"/>
    </source>
</evidence>
<protein>
    <submittedName>
        <fullName evidence="1">Folate-biopterin transporter 1, chloroplastic</fullName>
    </submittedName>
</protein>
<name>A0A834XAP7_9FABA</name>
<sequence length="102" mass="11491">MNANPMNNNMANTLYGNARSITNLHFGSSSINGLIAIHYKLILQSNKHIFLKYYPQRLCLDDTITKCPRFGVHRIIRRVSDLIYSPILPSNGIFAIPNGTIC</sequence>
<organism evidence="1 2">
    <name type="scientific">Senna tora</name>
    <dbReference type="NCBI Taxonomy" id="362788"/>
    <lineage>
        <taxon>Eukaryota</taxon>
        <taxon>Viridiplantae</taxon>
        <taxon>Streptophyta</taxon>
        <taxon>Embryophyta</taxon>
        <taxon>Tracheophyta</taxon>
        <taxon>Spermatophyta</taxon>
        <taxon>Magnoliopsida</taxon>
        <taxon>eudicotyledons</taxon>
        <taxon>Gunneridae</taxon>
        <taxon>Pentapetalae</taxon>
        <taxon>rosids</taxon>
        <taxon>fabids</taxon>
        <taxon>Fabales</taxon>
        <taxon>Fabaceae</taxon>
        <taxon>Caesalpinioideae</taxon>
        <taxon>Cassia clade</taxon>
        <taxon>Senna</taxon>
    </lineage>
</organism>
<gene>
    <name evidence="1" type="ORF">G2W53_002902</name>
</gene>
<accession>A0A834XAP7</accession>
<dbReference type="AlphaFoldDB" id="A0A834XAP7"/>
<comment type="caution">
    <text evidence="1">The sequence shown here is derived from an EMBL/GenBank/DDBJ whole genome shotgun (WGS) entry which is preliminary data.</text>
</comment>
<reference evidence="1" key="1">
    <citation type="submission" date="2020-09" db="EMBL/GenBank/DDBJ databases">
        <title>Genome-Enabled Discovery of Anthraquinone Biosynthesis in Senna tora.</title>
        <authorList>
            <person name="Kang S.-H."/>
            <person name="Pandey R.P."/>
            <person name="Lee C.-M."/>
            <person name="Sim J.-S."/>
            <person name="Jeong J.-T."/>
            <person name="Choi B.-S."/>
            <person name="Jung M."/>
            <person name="Ginzburg D."/>
            <person name="Zhao K."/>
            <person name="Won S.Y."/>
            <person name="Oh T.-J."/>
            <person name="Yu Y."/>
            <person name="Kim N.-H."/>
            <person name="Lee O.R."/>
            <person name="Lee T.-H."/>
            <person name="Bashyal P."/>
            <person name="Kim T.-S."/>
            <person name="Lee W.-H."/>
            <person name="Kawkins C."/>
            <person name="Kim C.-K."/>
            <person name="Kim J.S."/>
            <person name="Ahn B.O."/>
            <person name="Rhee S.Y."/>
            <person name="Sohng J.K."/>
        </authorList>
    </citation>
    <scope>NUCLEOTIDE SEQUENCE</scope>
    <source>
        <tissue evidence="1">Leaf</tissue>
    </source>
</reference>
<keyword evidence="2" id="KW-1185">Reference proteome</keyword>
<dbReference type="EMBL" id="JAAIUW010000002">
    <property type="protein sequence ID" value="KAF7840604.1"/>
    <property type="molecule type" value="Genomic_DNA"/>
</dbReference>
<dbReference type="Proteomes" id="UP000634136">
    <property type="component" value="Unassembled WGS sequence"/>
</dbReference>
<proteinExistence type="predicted"/>
<evidence type="ECO:0000313" key="1">
    <source>
        <dbReference type="EMBL" id="KAF7840604.1"/>
    </source>
</evidence>